<proteinExistence type="predicted"/>
<protein>
    <submittedName>
        <fullName evidence="2">DUF4392 domain-containing protein</fullName>
    </submittedName>
</protein>
<evidence type="ECO:0000313" key="2">
    <source>
        <dbReference type="EMBL" id="MBM3225428.1"/>
    </source>
</evidence>
<organism evidence="2 3">
    <name type="scientific">Tectimicrobiota bacterium</name>
    <dbReference type="NCBI Taxonomy" id="2528274"/>
    <lineage>
        <taxon>Bacteria</taxon>
        <taxon>Pseudomonadati</taxon>
        <taxon>Nitrospinota/Tectimicrobiota group</taxon>
        <taxon>Candidatus Tectimicrobiota</taxon>
    </lineage>
</organism>
<comment type="caution">
    <text evidence="2">The sequence shown here is derived from an EMBL/GenBank/DDBJ whole genome shotgun (WGS) entry which is preliminary data.</text>
</comment>
<dbReference type="Pfam" id="PF14336">
    <property type="entry name" value="GLUCM-like_C"/>
    <property type="match status" value="1"/>
</dbReference>
<evidence type="ECO:0000259" key="1">
    <source>
        <dbReference type="Pfam" id="PF14336"/>
    </source>
</evidence>
<gene>
    <name evidence="2" type="ORF">FJZ47_16725</name>
</gene>
<feature type="non-terminal residue" evidence="2">
    <location>
        <position position="1"/>
    </location>
</feature>
<dbReference type="Gene3D" id="3.90.1640.20">
    <property type="entry name" value="TON_0340"/>
    <property type="match status" value="1"/>
</dbReference>
<dbReference type="Proteomes" id="UP000712673">
    <property type="component" value="Unassembled WGS sequence"/>
</dbReference>
<dbReference type="InterPro" id="IPR025504">
    <property type="entry name" value="GLUCM_C"/>
</dbReference>
<feature type="domain" description="D-glutamate cyclase-like C-terminal" evidence="1">
    <location>
        <begin position="49"/>
        <end position="231"/>
    </location>
</feature>
<name>A0A937W3A8_UNCTE</name>
<dbReference type="EMBL" id="VGLS01000571">
    <property type="protein sequence ID" value="MBM3225428.1"/>
    <property type="molecule type" value="Genomic_DNA"/>
</dbReference>
<dbReference type="AlphaFoldDB" id="A0A937W3A8"/>
<sequence>QATPLIIGEEAIVAPMQACVTSLNLRWYDDLTMAQRDPYGVAFQAFPTEEAAARVSAHALLQQAQPAIIVVTEKVGPNRLGVAHSAMGFAIPAGARSLVEYLLDAAHVAGLPTIGVGDNGNDMGFGLIEDLVRRYKPYGDVCQCPCGGGLATVTRVNTLVTAAVANWGAYGIVACLAALRQQPALLHSAAMELQMLDACVQAGAADGITGRREATVDALPAAVHASIVELLHALIAKVS</sequence>
<accession>A0A937W3A8</accession>
<reference evidence="2" key="1">
    <citation type="submission" date="2019-03" db="EMBL/GenBank/DDBJ databases">
        <title>Lake Tanganyika Metagenome-Assembled Genomes (MAGs).</title>
        <authorList>
            <person name="Tran P."/>
        </authorList>
    </citation>
    <scope>NUCLEOTIDE SEQUENCE</scope>
    <source>
        <strain evidence="2">K_DeepCast_65m_m2_066</strain>
    </source>
</reference>
<evidence type="ECO:0000313" key="3">
    <source>
        <dbReference type="Proteomes" id="UP000712673"/>
    </source>
</evidence>